<evidence type="ECO:0000313" key="11">
    <source>
        <dbReference type="EMBL" id="TEA27473.1"/>
    </source>
</evidence>
<dbReference type="InterPro" id="IPR050156">
    <property type="entry name" value="TC-AMP_synthase_SUA5"/>
</dbReference>
<comment type="caution">
    <text evidence="11">The sequence shown here is derived from an EMBL/GenBank/DDBJ whole genome shotgun (WGS) entry which is preliminary data.</text>
</comment>
<dbReference type="EMBL" id="AWGA01000038">
    <property type="protein sequence ID" value="TEA27473.1"/>
    <property type="molecule type" value="Genomic_DNA"/>
</dbReference>
<dbReference type="InterPro" id="IPR023535">
    <property type="entry name" value="TC-AMP_synthase"/>
</dbReference>
<evidence type="ECO:0000256" key="4">
    <source>
        <dbReference type="ARBA" id="ARBA00022694"/>
    </source>
</evidence>
<dbReference type="GO" id="GO:0002949">
    <property type="term" value="P:tRNA threonylcarbamoyladenosine modification"/>
    <property type="evidence" value="ECO:0007669"/>
    <property type="project" value="UniProtKB-UniRule"/>
</dbReference>
<sequence length="186" mass="20751">MSKKLSINAAIDYLSNQQVIAYPTESIFGLGCDPDSEKAVKQLLELKKRDINKGLILIADNYQQLLPYIDDDGLSTEQKNMMFESWPGHVTWILPKNSATPYFITGQFDTIAVRVTAHPVVKALCHQYGKPIVSTSANLSGYAPCQTSEQVQQQFGQSFPILQGKLGNKTNPSQIRDSRNGQIIRY</sequence>
<keyword evidence="12" id="KW-1185">Reference proteome</keyword>
<dbReference type="HAMAP" id="MF_01852">
    <property type="entry name" value="TsaC"/>
    <property type="match status" value="1"/>
</dbReference>
<feature type="domain" description="YrdC-like" evidence="10">
    <location>
        <begin position="4"/>
        <end position="186"/>
    </location>
</feature>
<dbReference type="SUPFAM" id="SSF55821">
    <property type="entry name" value="YrdC/RibB"/>
    <property type="match status" value="1"/>
</dbReference>
<keyword evidence="5 9" id="KW-0548">Nucleotidyltransferase</keyword>
<evidence type="ECO:0000256" key="6">
    <source>
        <dbReference type="ARBA" id="ARBA00022741"/>
    </source>
</evidence>
<dbReference type="FunFam" id="3.90.870.10:FF:000004">
    <property type="entry name" value="Threonylcarbamoyl-AMP synthase"/>
    <property type="match status" value="1"/>
</dbReference>
<reference evidence="11 12" key="1">
    <citation type="journal article" date="2014" name="Appl. Environ. Microbiol.">
        <title>Genomic features of a bumble bee symbiont reflect its host environment.</title>
        <authorList>
            <person name="Martinson V.G."/>
            <person name="Magoc T."/>
            <person name="Koch H."/>
            <person name="Salzberg S.L."/>
            <person name="Moran N.A."/>
        </authorList>
    </citation>
    <scope>NUCLEOTIDE SEQUENCE [LARGE SCALE GENOMIC DNA]</scope>
    <source>
        <strain evidence="11 12">Bimp</strain>
    </source>
</reference>
<evidence type="ECO:0000256" key="2">
    <source>
        <dbReference type="ARBA" id="ARBA00022490"/>
    </source>
</evidence>
<evidence type="ECO:0000256" key="3">
    <source>
        <dbReference type="ARBA" id="ARBA00022679"/>
    </source>
</evidence>
<dbReference type="AlphaFoldDB" id="A0AB94IDD1"/>
<dbReference type="Pfam" id="PF01300">
    <property type="entry name" value="Sua5_yciO_yrdC"/>
    <property type="match status" value="1"/>
</dbReference>
<evidence type="ECO:0000256" key="9">
    <source>
        <dbReference type="HAMAP-Rule" id="MF_01852"/>
    </source>
</evidence>
<comment type="subcellular location">
    <subcellularLocation>
        <location evidence="1 9">Cytoplasm</location>
    </subcellularLocation>
</comment>
<dbReference type="GO" id="GO:0003725">
    <property type="term" value="F:double-stranded RNA binding"/>
    <property type="evidence" value="ECO:0007669"/>
    <property type="project" value="InterPro"/>
</dbReference>
<keyword evidence="7 9" id="KW-0067">ATP-binding</keyword>
<accession>A0AB94IDD1</accession>
<keyword evidence="4 9" id="KW-0819">tRNA processing</keyword>
<dbReference type="Gene3D" id="3.90.870.10">
    <property type="entry name" value="DHBP synthase"/>
    <property type="match status" value="1"/>
</dbReference>
<dbReference type="RefSeq" id="WP_024495814.1">
    <property type="nucleotide sequence ID" value="NZ_AWGA01000038.1"/>
</dbReference>
<comment type="similarity">
    <text evidence="9">Belongs to the SUA5 family. TsaC subfamily.</text>
</comment>
<dbReference type="PANTHER" id="PTHR17490:SF18">
    <property type="entry name" value="THREONYLCARBAMOYL-AMP SYNTHASE"/>
    <property type="match status" value="1"/>
</dbReference>
<dbReference type="InterPro" id="IPR017945">
    <property type="entry name" value="DHBP_synth_RibB-like_a/b_dom"/>
</dbReference>
<dbReference type="GO" id="GO:0061710">
    <property type="term" value="F:L-threonylcarbamoyladenylate synthase"/>
    <property type="evidence" value="ECO:0007669"/>
    <property type="project" value="UniProtKB-EC"/>
</dbReference>
<dbReference type="GO" id="GO:0000049">
    <property type="term" value="F:tRNA binding"/>
    <property type="evidence" value="ECO:0007669"/>
    <property type="project" value="TreeGrafter"/>
</dbReference>
<comment type="catalytic activity">
    <reaction evidence="8 9">
        <text>L-threonine + hydrogencarbonate + ATP = L-threonylcarbamoyladenylate + diphosphate + H2O</text>
        <dbReference type="Rhea" id="RHEA:36407"/>
        <dbReference type="ChEBI" id="CHEBI:15377"/>
        <dbReference type="ChEBI" id="CHEBI:17544"/>
        <dbReference type="ChEBI" id="CHEBI:30616"/>
        <dbReference type="ChEBI" id="CHEBI:33019"/>
        <dbReference type="ChEBI" id="CHEBI:57926"/>
        <dbReference type="ChEBI" id="CHEBI:73682"/>
        <dbReference type="EC" id="2.7.7.87"/>
    </reaction>
</comment>
<evidence type="ECO:0000256" key="1">
    <source>
        <dbReference type="ARBA" id="ARBA00004496"/>
    </source>
</evidence>
<evidence type="ECO:0000256" key="8">
    <source>
        <dbReference type="ARBA" id="ARBA00048366"/>
    </source>
</evidence>
<organism evidence="11 12">
    <name type="scientific">Candidatus Schmidhempelia bombi str. Bimp</name>
    <dbReference type="NCBI Taxonomy" id="1387197"/>
    <lineage>
        <taxon>Bacteria</taxon>
        <taxon>Pseudomonadati</taxon>
        <taxon>Pseudomonadota</taxon>
        <taxon>Gammaproteobacteria</taxon>
        <taxon>Orbales</taxon>
        <taxon>Orbaceae</taxon>
        <taxon>Candidatus Schmidhempelia</taxon>
    </lineage>
</organism>
<dbReference type="PROSITE" id="PS51163">
    <property type="entry name" value="YRDC"/>
    <property type="match status" value="1"/>
</dbReference>
<comment type="function">
    <text evidence="9">Required for the formation of a threonylcarbamoyl group on adenosine at position 37 (t(6)A37) in tRNAs that read codons beginning with adenine. Catalyzes the conversion of L-threonine, HCO(3)(-)/CO(2) and ATP to give threonylcarbamoyl-AMP (TC-AMP) as the acyladenylate intermediate, with the release of diphosphate.</text>
</comment>
<gene>
    <name evidence="9" type="primary">tsaC</name>
    <name evidence="11" type="ORF">O970_03700</name>
</gene>
<evidence type="ECO:0000259" key="10">
    <source>
        <dbReference type="PROSITE" id="PS51163"/>
    </source>
</evidence>
<dbReference type="GO" id="GO:0005524">
    <property type="term" value="F:ATP binding"/>
    <property type="evidence" value="ECO:0007669"/>
    <property type="project" value="UniProtKB-UniRule"/>
</dbReference>
<evidence type="ECO:0000256" key="7">
    <source>
        <dbReference type="ARBA" id="ARBA00022840"/>
    </source>
</evidence>
<proteinExistence type="inferred from homology"/>
<dbReference type="InterPro" id="IPR006070">
    <property type="entry name" value="Sua5-like_dom"/>
</dbReference>
<keyword evidence="3 9" id="KW-0808">Transferase</keyword>
<dbReference type="GO" id="GO:0005737">
    <property type="term" value="C:cytoplasm"/>
    <property type="evidence" value="ECO:0007669"/>
    <property type="project" value="UniProtKB-SubCell"/>
</dbReference>
<dbReference type="EC" id="2.7.7.87" evidence="9"/>
<dbReference type="PANTHER" id="PTHR17490">
    <property type="entry name" value="SUA5"/>
    <property type="match status" value="1"/>
</dbReference>
<protein>
    <recommendedName>
        <fullName evidence="9">Threonylcarbamoyl-AMP synthase</fullName>
        <shortName evidence="9">TC-AMP synthase</shortName>
        <ecNumber evidence="9">2.7.7.87</ecNumber>
    </recommendedName>
    <alternativeName>
        <fullName evidence="9">L-threonylcarbamoyladenylate synthase</fullName>
    </alternativeName>
    <alternativeName>
        <fullName evidence="9">t(6)A37 threonylcarbamoyladenosine biosynthesis protein TsaC</fullName>
    </alternativeName>
    <alternativeName>
        <fullName evidence="9">tRNA threonylcarbamoyladenosine biosynthesis protein TsaC</fullName>
    </alternativeName>
</protein>
<dbReference type="Proteomes" id="UP000506160">
    <property type="component" value="Unassembled WGS sequence"/>
</dbReference>
<dbReference type="GO" id="GO:0006450">
    <property type="term" value="P:regulation of translational fidelity"/>
    <property type="evidence" value="ECO:0007669"/>
    <property type="project" value="TreeGrafter"/>
</dbReference>
<keyword evidence="6 9" id="KW-0547">Nucleotide-binding</keyword>
<evidence type="ECO:0000256" key="5">
    <source>
        <dbReference type="ARBA" id="ARBA00022695"/>
    </source>
</evidence>
<evidence type="ECO:0000313" key="12">
    <source>
        <dbReference type="Proteomes" id="UP000506160"/>
    </source>
</evidence>
<name>A0AB94IDD1_9GAMM</name>
<keyword evidence="2 9" id="KW-0963">Cytoplasm</keyword>